<evidence type="ECO:0000313" key="8">
    <source>
        <dbReference type="Proteomes" id="UP001170481"/>
    </source>
</evidence>
<comment type="similarity">
    <text evidence="2">Belongs to the bacterial solute-binding protein 5 family.</text>
</comment>
<dbReference type="PANTHER" id="PTHR30290">
    <property type="entry name" value="PERIPLASMIC BINDING COMPONENT OF ABC TRANSPORTER"/>
    <property type="match status" value="1"/>
</dbReference>
<dbReference type="Proteomes" id="UP001170481">
    <property type="component" value="Unassembled WGS sequence"/>
</dbReference>
<keyword evidence="3" id="KW-0813">Transport</keyword>
<dbReference type="Gene3D" id="3.40.190.10">
    <property type="entry name" value="Periplasmic binding protein-like II"/>
    <property type="match status" value="1"/>
</dbReference>
<dbReference type="Gene3D" id="3.10.105.10">
    <property type="entry name" value="Dipeptide-binding Protein, Domain 3"/>
    <property type="match status" value="1"/>
</dbReference>
<dbReference type="RefSeq" id="WP_303593078.1">
    <property type="nucleotide sequence ID" value="NZ_JAUORK010000004.1"/>
</dbReference>
<organism evidence="7 8">
    <name type="scientific">Cobetia amphilecti</name>
    <dbReference type="NCBI Taxonomy" id="1055104"/>
    <lineage>
        <taxon>Bacteria</taxon>
        <taxon>Pseudomonadati</taxon>
        <taxon>Pseudomonadota</taxon>
        <taxon>Gammaproteobacteria</taxon>
        <taxon>Oceanospirillales</taxon>
        <taxon>Halomonadaceae</taxon>
        <taxon>Cobetia</taxon>
    </lineage>
</organism>
<feature type="signal peptide" evidence="5">
    <location>
        <begin position="1"/>
        <end position="25"/>
    </location>
</feature>
<dbReference type="Pfam" id="PF00496">
    <property type="entry name" value="SBP_bac_5"/>
    <property type="match status" value="1"/>
</dbReference>
<feature type="domain" description="Solute-binding protein family 5" evidence="6">
    <location>
        <begin position="69"/>
        <end position="406"/>
    </location>
</feature>
<evidence type="ECO:0000256" key="5">
    <source>
        <dbReference type="SAM" id="SignalP"/>
    </source>
</evidence>
<dbReference type="CDD" id="cd08503">
    <property type="entry name" value="PBP2_NikA_DppA_OppA_like_17"/>
    <property type="match status" value="1"/>
</dbReference>
<evidence type="ECO:0000313" key="7">
    <source>
        <dbReference type="EMBL" id="MDO6671466.1"/>
    </source>
</evidence>
<dbReference type="AlphaFoldDB" id="A0AAP4WZY6"/>
<name>A0AAP4WZY6_9GAMM</name>
<reference evidence="7" key="1">
    <citation type="submission" date="2023-07" db="EMBL/GenBank/DDBJ databases">
        <title>Genome content predicts the carbon catabolic preferences of heterotrophic bacteria.</title>
        <authorList>
            <person name="Gralka M."/>
        </authorList>
    </citation>
    <scope>NUCLEOTIDE SEQUENCE</scope>
    <source>
        <strain evidence="7">C2R13</strain>
    </source>
</reference>
<evidence type="ECO:0000259" key="6">
    <source>
        <dbReference type="Pfam" id="PF00496"/>
    </source>
</evidence>
<gene>
    <name evidence="7" type="ORF">Q4535_04975</name>
</gene>
<dbReference type="PIRSF" id="PIRSF002741">
    <property type="entry name" value="MppA"/>
    <property type="match status" value="1"/>
</dbReference>
<evidence type="ECO:0000256" key="1">
    <source>
        <dbReference type="ARBA" id="ARBA00004196"/>
    </source>
</evidence>
<comment type="subcellular location">
    <subcellularLocation>
        <location evidence="1">Cell envelope</location>
    </subcellularLocation>
</comment>
<dbReference type="InterPro" id="IPR030678">
    <property type="entry name" value="Peptide/Ni-bd"/>
</dbReference>
<evidence type="ECO:0000256" key="3">
    <source>
        <dbReference type="ARBA" id="ARBA00022448"/>
    </source>
</evidence>
<keyword evidence="4 5" id="KW-0732">Signal</keyword>
<dbReference type="EMBL" id="JAUORK010000004">
    <property type="protein sequence ID" value="MDO6671466.1"/>
    <property type="molecule type" value="Genomic_DNA"/>
</dbReference>
<dbReference type="GO" id="GO:0015833">
    <property type="term" value="P:peptide transport"/>
    <property type="evidence" value="ECO:0007669"/>
    <property type="project" value="TreeGrafter"/>
</dbReference>
<dbReference type="InterPro" id="IPR039424">
    <property type="entry name" value="SBP_5"/>
</dbReference>
<proteinExistence type="inferred from homology"/>
<dbReference type="GO" id="GO:1904680">
    <property type="term" value="F:peptide transmembrane transporter activity"/>
    <property type="evidence" value="ECO:0007669"/>
    <property type="project" value="TreeGrafter"/>
</dbReference>
<dbReference type="InterPro" id="IPR000914">
    <property type="entry name" value="SBP_5_dom"/>
</dbReference>
<feature type="chain" id="PRO_5042961805" evidence="5">
    <location>
        <begin position="26"/>
        <end position="499"/>
    </location>
</feature>
<dbReference type="SUPFAM" id="SSF53850">
    <property type="entry name" value="Periplasmic binding protein-like II"/>
    <property type="match status" value="1"/>
</dbReference>
<dbReference type="GO" id="GO:0043190">
    <property type="term" value="C:ATP-binding cassette (ABC) transporter complex"/>
    <property type="evidence" value="ECO:0007669"/>
    <property type="project" value="InterPro"/>
</dbReference>
<protein>
    <submittedName>
        <fullName evidence="7">ABC transporter substrate-binding protein</fullName>
    </submittedName>
</protein>
<sequence length="499" mass="55585">MKKPLIAAIGLAALAQLAVPQLAHAETLHTPHWVEFSGKESLDPISPTRFYSANQLIYSRLVRQGSKGEPVSDLASEWQANPAADEWTFTLRDGVSFHNGKALSADDVIYSFTRLLDPERDAPARAALSVIEDVSVNEAGQIVFRLNQSHADLPILLMDYRAKIVPVGFDDDTSLQGIGTGPFKLVEFDPQGTTTFEAFADYWEGAPKLDGMDLIGIPDDNARTQALLAGQIDWSGWNGVNAQQLRLFSSNPAYHYDSIATGDWRGMVFRADDEVFQDVRVRRALRLVADREEMVNLLFGKGGATITCDNPVWNGDQYKLAQQCPQDLDTARSLLSNAGYADGLEIDVYTSGVDNYFRPMTELYQRQAAEAGITVNVHNVPAADYWNTAWMKKPAFTAAWGQRPTDQVLNEIFQSEANWNESAYKNPEFDALLAKARATLDDKARTELYHQAQALLTETGATLIPFHLNNNRVMKREVHIPAVEHFAIRWHQVDKQGES</sequence>
<evidence type="ECO:0000256" key="4">
    <source>
        <dbReference type="ARBA" id="ARBA00022729"/>
    </source>
</evidence>
<evidence type="ECO:0000256" key="2">
    <source>
        <dbReference type="ARBA" id="ARBA00005695"/>
    </source>
</evidence>
<comment type="caution">
    <text evidence="7">The sequence shown here is derived from an EMBL/GenBank/DDBJ whole genome shotgun (WGS) entry which is preliminary data.</text>
</comment>
<dbReference type="PANTHER" id="PTHR30290:SF10">
    <property type="entry name" value="PERIPLASMIC OLIGOPEPTIDE-BINDING PROTEIN-RELATED"/>
    <property type="match status" value="1"/>
</dbReference>
<dbReference type="GO" id="GO:0030288">
    <property type="term" value="C:outer membrane-bounded periplasmic space"/>
    <property type="evidence" value="ECO:0007669"/>
    <property type="project" value="UniProtKB-ARBA"/>
</dbReference>
<dbReference type="Gene3D" id="3.90.76.10">
    <property type="entry name" value="Dipeptide-binding Protein, Domain 1"/>
    <property type="match status" value="1"/>
</dbReference>
<accession>A0AAP4WZY6</accession>